<dbReference type="PANTHER" id="PTHR13140">
    <property type="entry name" value="MYOSIN"/>
    <property type="match status" value="1"/>
</dbReference>
<dbReference type="InterPro" id="IPR001609">
    <property type="entry name" value="Myosin_head_motor_dom-like"/>
</dbReference>
<name>B6AGC9_CRYMR</name>
<sequence>MSFQNTGVLQEIDTTHNNEVSRDLNMIYGTPVWILDYYKGKLKYLRGNLRDTNLGKNVMVEFIPDSSKNIIKIKSYPKENINLIEDNPIKSPDLVFLDTTTSHGIAHILGDRCTAGFYYTFSGKVLIFVLPKGISISRLMQTYDNVQVQKFWMEMTTRYEPHIFSVTRQSLISFNEKYMDQALIAMGTEGTGKCLNIHMIVRFLAKNLSLYKHLRSSITISEKVAAITHLIRSLIQFPGELIVSQDRLSQFGTSAAGQIWRIYIDKESCFCGINIFVWGLNTNSLTYWSRHTGQPLFNIFYQVAHGIILEKDNPLIKGLEITDSERDLYLIQVSPHLRSNISDHLKNFRMTIGSLHSLGLSDEQKIEFLKILVSVVVSDAYVSLLINAADDNISSIKIVVIPMLSRLLGVSVEQLSKAATTIYSFIQLSVGLYCRLVDWITDAVNKNIRPPPNYDIHTLNSVFLIHGPGIAVNGYSLSNALQNYFEEHIKKLYIYDTFTRERQVYSSEDIPLPPVNYRDVHQSLDIFDSEDFGLLKALRTVSRRQRKLYEFLEELEKDCEAATPVMYKSTPSDEFGRIDLEPSREIFNKLLKNKPNDKLKYISELTKDNKPLNKKGGELISKKFSSKKLNKNPTENEISDQEEWVKVIQNRQCKISTSYHQDIRDRIINLRRPRMNKNNYTDAKGNDLFSVVADNFKIDGVESLNQSTVYIENESQDDIPEFLPVEISIEHSFGQYNYNILGMADEDIMNQVSPAIAKLFRKSKNSIIKNCWSTLEKSEQKKSQDKNVNKANKKRNNENIEEDVDIIQFEEAWNKANLDMDMNWLRLSALPGCPSMSQIAYTSSILLGKFLKESENRYIICCKSFKPHITLPDKENELNNELDTVDEGVIAEEIVRYDVTAQVIHQQYGYTVRIPLRIFLYNFSQIFIPRIYKQGIEQIKNNDNLGDAVRILMEGMDVPPTEYFIGKYSIFIRNKMILVLEKRREEYLKAMLPAAIKLQQAWRTLRPRLFLAQLHSFSVRIQALARRRFVKIWCKSVAILRNLLCGISLLIHLTIPWVKTSTIFDKLEELAYKREEEHQFFRNTAATAIQTWWRGEMVRRKILILHYNQFREFSILVIQSTWRTFKAQATLVEKLAFAKTPNYKATKIQAVFRGWRERKRFGKLFKLNRCLLALKRKSCIRIGIAKHIEYRGMLRRSHISREQIRSHREIVNKAIIIQRVFRMAFYRKQYLTLIHAARVVQCRAYTCLEVYRYFKVLKSASMIQHWWRALYKFKILLNSGDILMKRLKQFPVRIKLSHDPVKRNEEFQNLLNREFIQFDMMRYPLLKMQGLFQPLARIVESNTVFLNPVELKISHDIRESYPSTWGRCFVTLCRRLCAAIFDIAPTKQFPPLKIIQFSIGQNHSLALIAERVLAGQDNSESATFDTTSMNKNNSKRLNNDNHPDNENFKQNHALIGQQSGKLLNFEYKNHVYAWGLNNAGQLGSCEIDRSSTNIKEPVQFIDSEYRYTKCSDTGNRIRYLLRQVDYTRKIRWVGCGTDYSAAITYDGKLFTWGDNTFGQCGHGHDIDYVSSPEVLKALKEEQIYMASCGSRHCAVVTQNGAVYIWGAGSHVCLEDNRFEKLCNKMKDYDLVKVSSNFYEPYRIDLGNLEDHNQKYGTKNQDKGSCYSTNGCLKASSNSFMYGGIRHLICGNGFNIICGQDLYIWGRNDKGQLGNSNRKHVLKPQILKLPTLESLNLKFFGNIKKKTRRRSLIALSLGNRTIISSISAGSDFVAATIENGVNIMYIWGHFSVFDHVSSSNNLLSSSNFIFQNQILASKSSLKSMSESCIVDKAIHCPTIVRHPLWENKILTQVACTIRSVAVITEDSELYGFDAVELFKTESGKLVNITKFVERNTSEIDESLLKWKIPNISKKDAKPEKKKVNIPDSCKDLPILYIPENYSRSTHSKHDHNEVQVNTLFYFEPMLYQYRCVRNTQKVGLLTEKVCSSISSTMSILWVQHRRQALSQSIQKSVENTDFNSNKIDTNRKLITQYSKNIESNKSIEIKPTELKNINSSNNTEIDLQAKLRSSIYDISGKSLGPNNNFKLDTSISSNSNQSNNSKPAISTPSYNLLYRVQPKDYIPSYLYKDTHKTRGIDNIGGSTLNGLLNKLGSNLYLDHELNDIS</sequence>
<dbReference type="VEuPathDB" id="CryptoDB:CMU_001410"/>
<gene>
    <name evidence="9" type="ORF">CMU_001410</name>
</gene>
<evidence type="ECO:0000256" key="6">
    <source>
        <dbReference type="PROSITE-ProRule" id="PRU00235"/>
    </source>
</evidence>
<dbReference type="InterPro" id="IPR000408">
    <property type="entry name" value="Reg_chr_condens"/>
</dbReference>
<dbReference type="InterPro" id="IPR036961">
    <property type="entry name" value="Kinesin_motor_dom_sf"/>
</dbReference>
<dbReference type="Gene3D" id="1.20.5.4820">
    <property type="match status" value="1"/>
</dbReference>
<keyword evidence="4" id="KW-0505">Motor protein</keyword>
<protein>
    <submittedName>
        <fullName evidence="9">IQ calmodulin-binding motif family protein</fullName>
    </submittedName>
</protein>
<dbReference type="CDD" id="cd23766">
    <property type="entry name" value="IQCG"/>
    <property type="match status" value="1"/>
</dbReference>
<proteinExistence type="predicted"/>
<keyword evidence="10" id="KW-1185">Reference proteome</keyword>
<dbReference type="OrthoDB" id="16281at2759"/>
<dbReference type="Gene3D" id="1.20.5.190">
    <property type="match status" value="1"/>
</dbReference>
<keyword evidence="2" id="KW-0067">ATP-binding</keyword>
<dbReference type="OMA" id="ENESAQY"/>
<dbReference type="SMART" id="SM00242">
    <property type="entry name" value="MYSc"/>
    <property type="match status" value="1"/>
</dbReference>
<evidence type="ECO:0000313" key="10">
    <source>
        <dbReference type="Proteomes" id="UP000001460"/>
    </source>
</evidence>
<dbReference type="SUPFAM" id="SSF52540">
    <property type="entry name" value="P-loop containing nucleoside triphosphate hydrolases"/>
    <property type="match status" value="1"/>
</dbReference>
<dbReference type="CDD" id="cd23767">
    <property type="entry name" value="IQCD"/>
    <property type="match status" value="1"/>
</dbReference>
<dbReference type="EMBL" id="DS989732">
    <property type="protein sequence ID" value="EEA07270.1"/>
    <property type="molecule type" value="Genomic_DNA"/>
</dbReference>
<dbReference type="Gene3D" id="3.40.850.10">
    <property type="entry name" value="Kinesin motor domain"/>
    <property type="match status" value="1"/>
</dbReference>
<dbReference type="GO" id="GO:0005524">
    <property type="term" value="F:ATP binding"/>
    <property type="evidence" value="ECO:0007669"/>
    <property type="project" value="UniProtKB-KW"/>
</dbReference>
<dbReference type="SUPFAM" id="SSF50985">
    <property type="entry name" value="RCC1/BLIP-II"/>
    <property type="match status" value="1"/>
</dbReference>
<dbReference type="InterPro" id="IPR027417">
    <property type="entry name" value="P-loop_NTPase"/>
</dbReference>
<evidence type="ECO:0000259" key="8">
    <source>
        <dbReference type="SMART" id="SM00242"/>
    </source>
</evidence>
<evidence type="ECO:0000313" key="9">
    <source>
        <dbReference type="EMBL" id="EEA07270.1"/>
    </source>
</evidence>
<dbReference type="GO" id="GO:0003774">
    <property type="term" value="F:cytoskeletal motor activity"/>
    <property type="evidence" value="ECO:0007669"/>
    <property type="project" value="InterPro"/>
</dbReference>
<evidence type="ECO:0000256" key="1">
    <source>
        <dbReference type="ARBA" id="ARBA00022741"/>
    </source>
</evidence>
<dbReference type="Gene3D" id="2.130.10.30">
    <property type="entry name" value="Regulator of chromosome condensation 1/beta-lactamase-inhibitor protein II"/>
    <property type="match status" value="2"/>
</dbReference>
<dbReference type="PROSITE" id="PS50012">
    <property type="entry name" value="RCC1_3"/>
    <property type="match status" value="2"/>
</dbReference>
<dbReference type="Gene3D" id="1.20.58.530">
    <property type="match status" value="2"/>
</dbReference>
<feature type="compositionally biased region" description="Basic and acidic residues" evidence="7">
    <location>
        <begin position="1437"/>
        <end position="1448"/>
    </location>
</feature>
<feature type="repeat" description="RCC1" evidence="6">
    <location>
        <begin position="1547"/>
        <end position="1599"/>
    </location>
</feature>
<evidence type="ECO:0000256" key="2">
    <source>
        <dbReference type="ARBA" id="ARBA00022840"/>
    </source>
</evidence>
<dbReference type="Pfam" id="PF00612">
    <property type="entry name" value="IQ"/>
    <property type="match status" value="3"/>
</dbReference>
<dbReference type="eggNOG" id="KOG0161">
    <property type="taxonomic scope" value="Eukaryota"/>
</dbReference>
<dbReference type="Proteomes" id="UP000001460">
    <property type="component" value="Unassembled WGS sequence"/>
</dbReference>
<keyword evidence="5" id="KW-0009">Actin-binding</keyword>
<evidence type="ECO:0000256" key="4">
    <source>
        <dbReference type="ARBA" id="ARBA00023175"/>
    </source>
</evidence>
<feature type="region of interest" description="Disordered" evidence="7">
    <location>
        <begin position="1420"/>
        <end position="1448"/>
    </location>
</feature>
<organism evidence="9 10">
    <name type="scientific">Cryptosporidium muris (strain RN66)</name>
    <dbReference type="NCBI Taxonomy" id="441375"/>
    <lineage>
        <taxon>Eukaryota</taxon>
        <taxon>Sar</taxon>
        <taxon>Alveolata</taxon>
        <taxon>Apicomplexa</taxon>
        <taxon>Conoidasida</taxon>
        <taxon>Coccidia</taxon>
        <taxon>Eucoccidiorida</taxon>
        <taxon>Eimeriorina</taxon>
        <taxon>Cryptosporidiidae</taxon>
        <taxon>Cryptosporidium</taxon>
    </lineage>
</organism>
<dbReference type="InterPro" id="IPR000048">
    <property type="entry name" value="IQ_motif_EF-hand-BS"/>
</dbReference>
<dbReference type="GeneID" id="6996641"/>
<evidence type="ECO:0000256" key="7">
    <source>
        <dbReference type="SAM" id="MobiDB-lite"/>
    </source>
</evidence>
<dbReference type="PROSITE" id="PS50096">
    <property type="entry name" value="IQ"/>
    <property type="match status" value="2"/>
</dbReference>
<reference evidence="9" key="1">
    <citation type="submission" date="2008-06" db="EMBL/GenBank/DDBJ databases">
        <authorList>
            <person name="Lorenzi H."/>
            <person name="Inman J."/>
            <person name="Miller J."/>
            <person name="Schobel S."/>
            <person name="Amedeo P."/>
            <person name="Caler E.V."/>
            <person name="da Silva J."/>
        </authorList>
    </citation>
    <scope>NUCLEOTIDE SEQUENCE [LARGE SCALE GENOMIC DNA]</scope>
    <source>
        <strain evidence="9">RN66</strain>
    </source>
</reference>
<keyword evidence="3" id="KW-0518">Myosin</keyword>
<feature type="repeat" description="RCC1" evidence="6">
    <location>
        <begin position="1469"/>
        <end position="1546"/>
    </location>
</feature>
<evidence type="ECO:0000256" key="3">
    <source>
        <dbReference type="ARBA" id="ARBA00023123"/>
    </source>
</evidence>
<dbReference type="SMART" id="SM00015">
    <property type="entry name" value="IQ"/>
    <property type="match status" value="4"/>
</dbReference>
<dbReference type="Pfam" id="PF00063">
    <property type="entry name" value="Myosin_head"/>
    <property type="match status" value="1"/>
</dbReference>
<feature type="compositionally biased region" description="Polar residues" evidence="7">
    <location>
        <begin position="1420"/>
        <end position="1429"/>
    </location>
</feature>
<dbReference type="STRING" id="441375.B6AGC9"/>
<dbReference type="eggNOG" id="KOG1426">
    <property type="taxonomic scope" value="Eukaryota"/>
</dbReference>
<dbReference type="InterPro" id="IPR009091">
    <property type="entry name" value="RCC1/BLIP-II"/>
</dbReference>
<accession>B6AGC9</accession>
<dbReference type="Pfam" id="PF00415">
    <property type="entry name" value="RCC1"/>
    <property type="match status" value="2"/>
</dbReference>
<dbReference type="GO" id="GO:0003779">
    <property type="term" value="F:actin binding"/>
    <property type="evidence" value="ECO:0007669"/>
    <property type="project" value="UniProtKB-KW"/>
</dbReference>
<feature type="domain" description="Myosin motor" evidence="8">
    <location>
        <begin position="86"/>
        <end position="986"/>
    </location>
</feature>
<evidence type="ECO:0000256" key="5">
    <source>
        <dbReference type="ARBA" id="ARBA00023203"/>
    </source>
</evidence>
<keyword evidence="1" id="KW-0547">Nucleotide-binding</keyword>
<dbReference type="RefSeq" id="XP_002141619.1">
    <property type="nucleotide sequence ID" value="XM_002141583.1"/>
</dbReference>
<dbReference type="GO" id="GO:0016459">
    <property type="term" value="C:myosin complex"/>
    <property type="evidence" value="ECO:0007669"/>
    <property type="project" value="UniProtKB-KW"/>
</dbReference>